<dbReference type="InParanoid" id="D8UDL4"/>
<dbReference type="KEGG" id="vcn:VOLCADRAFT_97773"/>
<accession>D8UDL4</accession>
<proteinExistence type="predicted"/>
<dbReference type="AlphaFoldDB" id="D8UDL4"/>
<dbReference type="EMBL" id="GL378385">
    <property type="protein sequence ID" value="EFJ42214.1"/>
    <property type="molecule type" value="Genomic_DNA"/>
</dbReference>
<dbReference type="RefSeq" id="XP_002956757.1">
    <property type="nucleotide sequence ID" value="XM_002956711.1"/>
</dbReference>
<organism evidence="2">
    <name type="scientific">Volvox carteri f. nagariensis</name>
    <dbReference type="NCBI Taxonomy" id="3068"/>
    <lineage>
        <taxon>Eukaryota</taxon>
        <taxon>Viridiplantae</taxon>
        <taxon>Chlorophyta</taxon>
        <taxon>core chlorophytes</taxon>
        <taxon>Chlorophyceae</taxon>
        <taxon>CS clade</taxon>
        <taxon>Chlamydomonadales</taxon>
        <taxon>Volvocaceae</taxon>
        <taxon>Volvox</taxon>
    </lineage>
</organism>
<name>D8UDL4_VOLCA</name>
<evidence type="ECO:0000313" key="1">
    <source>
        <dbReference type="EMBL" id="EFJ42214.1"/>
    </source>
</evidence>
<sequence>MSYGIGLNSHIQGISWQGDFTRSKPPIRASGPPSFSLTGFVHSHIVTKIQTTPSVLPYNAVKQVFRNRADASRHMGEKPEELAIKEARCDNNNNNNNNTKGCALRNTPLVDLPPLPLISFRTFCYYITRTVD</sequence>
<gene>
    <name evidence="1" type="ORF">VOLCADRAFT_97773</name>
</gene>
<reference evidence="1 2" key="1">
    <citation type="journal article" date="2010" name="Science">
        <title>Genomic analysis of organismal complexity in the multicellular green alga Volvox carteri.</title>
        <authorList>
            <person name="Prochnik S.E."/>
            <person name="Umen J."/>
            <person name="Nedelcu A.M."/>
            <person name="Hallmann A."/>
            <person name="Miller S.M."/>
            <person name="Nishii I."/>
            <person name="Ferris P."/>
            <person name="Kuo A."/>
            <person name="Mitros T."/>
            <person name="Fritz-Laylin L.K."/>
            <person name="Hellsten U."/>
            <person name="Chapman J."/>
            <person name="Simakov O."/>
            <person name="Rensing S.A."/>
            <person name="Terry A."/>
            <person name="Pangilinan J."/>
            <person name="Kapitonov V."/>
            <person name="Jurka J."/>
            <person name="Salamov A."/>
            <person name="Shapiro H."/>
            <person name="Schmutz J."/>
            <person name="Grimwood J."/>
            <person name="Lindquist E."/>
            <person name="Lucas S."/>
            <person name="Grigoriev I.V."/>
            <person name="Schmitt R."/>
            <person name="Kirk D."/>
            <person name="Rokhsar D.S."/>
        </authorList>
    </citation>
    <scope>NUCLEOTIDE SEQUENCE [LARGE SCALE GENOMIC DNA]</scope>
    <source>
        <strain evidence="2">f. Nagariensis / Eve</strain>
    </source>
</reference>
<dbReference type="Proteomes" id="UP000001058">
    <property type="component" value="Unassembled WGS sequence"/>
</dbReference>
<evidence type="ECO:0000313" key="2">
    <source>
        <dbReference type="Proteomes" id="UP000001058"/>
    </source>
</evidence>
<dbReference type="GeneID" id="9627684"/>
<protein>
    <submittedName>
        <fullName evidence="1">Uncharacterized protein</fullName>
    </submittedName>
</protein>
<keyword evidence="2" id="KW-1185">Reference proteome</keyword>